<dbReference type="Pfam" id="PF00067">
    <property type="entry name" value="p450"/>
    <property type="match status" value="1"/>
</dbReference>
<keyword evidence="10" id="KW-1185">Reference proteome</keyword>
<evidence type="ECO:0000313" key="9">
    <source>
        <dbReference type="EMBL" id="EFL20765.1"/>
    </source>
</evidence>
<evidence type="ECO:0000256" key="2">
    <source>
        <dbReference type="ARBA" id="ARBA00022617"/>
    </source>
</evidence>
<gene>
    <name evidence="9" type="ORF">SSOG_00477</name>
</gene>
<dbReference type="GO" id="GO:0020037">
    <property type="term" value="F:heme binding"/>
    <property type="evidence" value="ECO:0007669"/>
    <property type="project" value="InterPro"/>
</dbReference>
<dbReference type="EMBL" id="GG657754">
    <property type="protein sequence ID" value="EFL20765.1"/>
    <property type="molecule type" value="Genomic_DNA"/>
</dbReference>
<evidence type="ECO:0000256" key="6">
    <source>
        <dbReference type="ARBA" id="ARBA00023033"/>
    </source>
</evidence>
<dbReference type="FunFam" id="1.10.630.10:FF:000018">
    <property type="entry name" value="Cytochrome P450 monooxygenase"/>
    <property type="match status" value="1"/>
</dbReference>
<dbReference type="GO" id="GO:0004497">
    <property type="term" value="F:monooxygenase activity"/>
    <property type="evidence" value="ECO:0007669"/>
    <property type="project" value="UniProtKB-KW"/>
</dbReference>
<organism evidence="9 10">
    <name type="scientific">Streptomyces himastatinicus ATCC 53653</name>
    <dbReference type="NCBI Taxonomy" id="457427"/>
    <lineage>
        <taxon>Bacteria</taxon>
        <taxon>Bacillati</taxon>
        <taxon>Actinomycetota</taxon>
        <taxon>Actinomycetes</taxon>
        <taxon>Kitasatosporales</taxon>
        <taxon>Streptomycetaceae</taxon>
        <taxon>Streptomyces</taxon>
        <taxon>Streptomyces violaceusniger group</taxon>
    </lineage>
</organism>
<evidence type="ECO:0000313" key="10">
    <source>
        <dbReference type="Proteomes" id="UP000003963"/>
    </source>
</evidence>
<comment type="similarity">
    <text evidence="1 7">Belongs to the cytochrome P450 family.</text>
</comment>
<evidence type="ECO:0000256" key="4">
    <source>
        <dbReference type="ARBA" id="ARBA00023002"/>
    </source>
</evidence>
<keyword evidence="4 7" id="KW-0560">Oxidoreductase</keyword>
<dbReference type="InterPro" id="IPR036396">
    <property type="entry name" value="Cyt_P450_sf"/>
</dbReference>
<dbReference type="InterPro" id="IPR002397">
    <property type="entry name" value="Cyt_P450_B"/>
</dbReference>
<keyword evidence="3 7" id="KW-0479">Metal-binding</keyword>
<dbReference type="CDD" id="cd11030">
    <property type="entry name" value="CYP105-like"/>
    <property type="match status" value="1"/>
</dbReference>
<evidence type="ECO:0000256" key="3">
    <source>
        <dbReference type="ARBA" id="ARBA00022723"/>
    </source>
</evidence>
<evidence type="ECO:0000256" key="7">
    <source>
        <dbReference type="RuleBase" id="RU000461"/>
    </source>
</evidence>
<dbReference type="PANTHER" id="PTHR46696:SF1">
    <property type="entry name" value="CYTOCHROME P450 YJIB-RELATED"/>
    <property type="match status" value="1"/>
</dbReference>
<dbReference type="HOGENOM" id="CLU_033716_1_1_11"/>
<feature type="region of interest" description="Disordered" evidence="8">
    <location>
        <begin position="72"/>
        <end position="97"/>
    </location>
</feature>
<protein>
    <submittedName>
        <fullName evidence="9">Cytochrome P450-SU2</fullName>
    </submittedName>
</protein>
<dbReference type="InterPro" id="IPR017972">
    <property type="entry name" value="Cyt_P450_CS"/>
</dbReference>
<dbReference type="PRINTS" id="PR00359">
    <property type="entry name" value="BP450"/>
</dbReference>
<dbReference type="PROSITE" id="PS00086">
    <property type="entry name" value="CYTOCHROME_P450"/>
    <property type="match status" value="1"/>
</dbReference>
<keyword evidence="5 7" id="KW-0408">Iron</keyword>
<name>D9WAX1_9ACTN</name>
<dbReference type="AlphaFoldDB" id="D9WAX1"/>
<proteinExistence type="inferred from homology"/>
<dbReference type="Gene3D" id="1.10.630.10">
    <property type="entry name" value="Cytochrome P450"/>
    <property type="match status" value="1"/>
</dbReference>
<evidence type="ECO:0000256" key="5">
    <source>
        <dbReference type="ARBA" id="ARBA00023004"/>
    </source>
</evidence>
<dbReference type="STRING" id="457427.SSOG_00477"/>
<dbReference type="PRINTS" id="PR00385">
    <property type="entry name" value="P450"/>
</dbReference>
<dbReference type="PANTHER" id="PTHR46696">
    <property type="entry name" value="P450, PUTATIVE (EUROFUNG)-RELATED"/>
    <property type="match status" value="1"/>
</dbReference>
<accession>D9WAX1</accession>
<evidence type="ECO:0000256" key="1">
    <source>
        <dbReference type="ARBA" id="ARBA00010617"/>
    </source>
</evidence>
<dbReference type="SUPFAM" id="SSF48264">
    <property type="entry name" value="Cytochrome P450"/>
    <property type="match status" value="1"/>
</dbReference>
<dbReference type="Proteomes" id="UP000003963">
    <property type="component" value="Unassembled WGS sequence"/>
</dbReference>
<dbReference type="InterPro" id="IPR001128">
    <property type="entry name" value="Cyt_P450"/>
</dbReference>
<sequence>MRKRREMGTADMSDAAKLVDFPLRRPGDPLPPPQYEDFREREGLVWSTMPTGARVWLVTRYEDVRAVLTNPKISSDPGHEGFPSPGRTGGPPAQDQVPGWFAALDPPEHDRYRKVLIPEFSVRRIRELRPRIQEVVDDCVEALLAKGSPADLASDFAVPIPSLVICALLGVPQADRGFFESRIRVLVTLSATDEERDEASKQILRYFSRMIAIRKRRPGDDLISVMIKSETMTPMEIGGAAMLLVIAGQETTANNIALGASTLLSNRQWIGDDRVVEELLRYYSVADLVPLRVALEDVEIAGQLIKAGEGIAPLVAAANHDGSVFSCPHQFDPGRSEQHHIAFGFGRHLCLGAHLVRIEMELAYRTLFERIPTLELARPVEELSFRNNGVLFGLDSLPVRW</sequence>
<reference evidence="9 10" key="1">
    <citation type="submission" date="2009-02" db="EMBL/GenBank/DDBJ databases">
        <title>Annotation of Streptomyces hygroscopicus strain ATCC 53653.</title>
        <authorList>
            <consortium name="The Broad Institute Genome Sequencing Platform"/>
            <consortium name="Broad Institute Microbial Sequencing Center"/>
            <person name="Fischbach M."/>
            <person name="Godfrey P."/>
            <person name="Ward D."/>
            <person name="Young S."/>
            <person name="Zeng Q."/>
            <person name="Koehrsen M."/>
            <person name="Alvarado L."/>
            <person name="Berlin A.M."/>
            <person name="Bochicchio J."/>
            <person name="Borenstein D."/>
            <person name="Chapman S.B."/>
            <person name="Chen Z."/>
            <person name="Engels R."/>
            <person name="Freedman E."/>
            <person name="Gellesch M."/>
            <person name="Goldberg J."/>
            <person name="Griggs A."/>
            <person name="Gujja S."/>
            <person name="Heilman E.R."/>
            <person name="Heiman D.I."/>
            <person name="Hepburn T.A."/>
            <person name="Howarth C."/>
            <person name="Jen D."/>
            <person name="Larson L."/>
            <person name="Lewis B."/>
            <person name="Mehta T."/>
            <person name="Park D."/>
            <person name="Pearson M."/>
            <person name="Richards J."/>
            <person name="Roberts A."/>
            <person name="Saif S."/>
            <person name="Shea T.D."/>
            <person name="Shenoy N."/>
            <person name="Sisk P."/>
            <person name="Stolte C."/>
            <person name="Sykes S.N."/>
            <person name="Thomson T."/>
            <person name="Walk T."/>
            <person name="White J."/>
            <person name="Yandava C."/>
            <person name="Straight P."/>
            <person name="Clardy J."/>
            <person name="Hung D."/>
            <person name="Kolter R."/>
            <person name="Mekalanos J."/>
            <person name="Walker S."/>
            <person name="Walsh C.T."/>
            <person name="Wieland-Brown L.C."/>
            <person name="Haas B."/>
            <person name="Nusbaum C."/>
            <person name="Birren B."/>
        </authorList>
    </citation>
    <scope>NUCLEOTIDE SEQUENCE [LARGE SCALE GENOMIC DNA]</scope>
    <source>
        <strain evidence="9 10">ATCC 53653</strain>
    </source>
</reference>
<dbReference type="GO" id="GO:0005506">
    <property type="term" value="F:iron ion binding"/>
    <property type="evidence" value="ECO:0007669"/>
    <property type="project" value="InterPro"/>
</dbReference>
<keyword evidence="6 7" id="KW-0503">Monooxygenase</keyword>
<keyword evidence="2 7" id="KW-0349">Heme</keyword>
<feature type="region of interest" description="Disordered" evidence="8">
    <location>
        <begin position="1"/>
        <end position="36"/>
    </location>
</feature>
<evidence type="ECO:0000256" key="8">
    <source>
        <dbReference type="SAM" id="MobiDB-lite"/>
    </source>
</evidence>
<dbReference type="GO" id="GO:0016705">
    <property type="term" value="F:oxidoreductase activity, acting on paired donors, with incorporation or reduction of molecular oxygen"/>
    <property type="evidence" value="ECO:0007669"/>
    <property type="project" value="InterPro"/>
</dbReference>